<evidence type="ECO:0000313" key="1">
    <source>
        <dbReference type="EMBL" id="MBA4670112.1"/>
    </source>
</evidence>
<name>A0A7C9AJL9_OPUST</name>
<protein>
    <submittedName>
        <fullName evidence="1">Uncharacterized protein</fullName>
    </submittedName>
</protein>
<accession>A0A7C9AJL9</accession>
<dbReference type="AlphaFoldDB" id="A0A7C9AJL9"/>
<reference evidence="1" key="1">
    <citation type="journal article" date="2013" name="J. Plant Res.">
        <title>Effect of fungi and light on seed germination of three Opuntia species from semiarid lands of central Mexico.</title>
        <authorList>
            <person name="Delgado-Sanchez P."/>
            <person name="Jimenez-Bremont J.F."/>
            <person name="Guerrero-Gonzalez Mde L."/>
            <person name="Flores J."/>
        </authorList>
    </citation>
    <scope>NUCLEOTIDE SEQUENCE</scope>
    <source>
        <tissue evidence="1">Cladode</tissue>
    </source>
</reference>
<proteinExistence type="predicted"/>
<dbReference type="EMBL" id="GISG01246186">
    <property type="protein sequence ID" value="MBA4670112.1"/>
    <property type="molecule type" value="Transcribed_RNA"/>
</dbReference>
<sequence>MLRHHFCESLVVQKSTDWIAAAGPRMEEHFDSGFVLLGLPRKSVHFLQKRAPFFRLLPLCFDIDFCNSLAHLLHRLCSFLVQFRLLPRKDDKNQFSVTVFSKVSSTLR</sequence>
<reference evidence="1" key="2">
    <citation type="submission" date="2020-07" db="EMBL/GenBank/DDBJ databases">
        <authorList>
            <person name="Vera ALvarez R."/>
            <person name="Arias-Moreno D.M."/>
            <person name="Jimenez-Jacinto V."/>
            <person name="Jimenez-Bremont J.F."/>
            <person name="Swaminathan K."/>
            <person name="Moose S.P."/>
            <person name="Guerrero-Gonzalez M.L."/>
            <person name="Marino-Ramirez L."/>
            <person name="Landsman D."/>
            <person name="Rodriguez-Kessler M."/>
            <person name="Delgado-Sanchez P."/>
        </authorList>
    </citation>
    <scope>NUCLEOTIDE SEQUENCE</scope>
    <source>
        <tissue evidence="1">Cladode</tissue>
    </source>
</reference>
<organism evidence="1">
    <name type="scientific">Opuntia streptacantha</name>
    <name type="common">Prickly pear cactus</name>
    <name type="synonym">Opuntia cardona</name>
    <dbReference type="NCBI Taxonomy" id="393608"/>
    <lineage>
        <taxon>Eukaryota</taxon>
        <taxon>Viridiplantae</taxon>
        <taxon>Streptophyta</taxon>
        <taxon>Embryophyta</taxon>
        <taxon>Tracheophyta</taxon>
        <taxon>Spermatophyta</taxon>
        <taxon>Magnoliopsida</taxon>
        <taxon>eudicotyledons</taxon>
        <taxon>Gunneridae</taxon>
        <taxon>Pentapetalae</taxon>
        <taxon>Caryophyllales</taxon>
        <taxon>Cactineae</taxon>
        <taxon>Cactaceae</taxon>
        <taxon>Opuntioideae</taxon>
        <taxon>Opuntia</taxon>
    </lineage>
</organism>